<feature type="chain" id="PRO_5045069504" evidence="2">
    <location>
        <begin position="24"/>
        <end position="159"/>
    </location>
</feature>
<evidence type="ECO:0000256" key="1">
    <source>
        <dbReference type="SAM" id="MobiDB-lite"/>
    </source>
</evidence>
<keyword evidence="2" id="KW-0732">Signal</keyword>
<evidence type="ECO:0000313" key="3">
    <source>
        <dbReference type="EMBL" id="QYC38012.1"/>
    </source>
</evidence>
<name>A0ABX8TRS0_9ACTN</name>
<dbReference type="Proteomes" id="UP000824681">
    <property type="component" value="Chromosome"/>
</dbReference>
<feature type="signal peptide" evidence="2">
    <location>
        <begin position="1"/>
        <end position="23"/>
    </location>
</feature>
<reference evidence="3 4" key="1">
    <citation type="journal article" date="2021" name="ACS Chem. Biol.">
        <title>Genomic-Led Discovery of a Novel Glycopeptide Antibiotic by Nonomuraea coxensis DSM 45129.</title>
        <authorList>
            <person name="Yushchuk O."/>
            <person name="Vior N.M."/>
            <person name="Andreo-Vidal A."/>
            <person name="Berini F."/>
            <person name="Ruckert C."/>
            <person name="Busche T."/>
            <person name="Binda E."/>
            <person name="Kalinowski J."/>
            <person name="Truman A.W."/>
            <person name="Marinelli F."/>
        </authorList>
    </citation>
    <scope>NUCLEOTIDE SEQUENCE [LARGE SCALE GENOMIC DNA]</scope>
    <source>
        <strain evidence="3 4">DSM 45129</strain>
    </source>
</reference>
<feature type="region of interest" description="Disordered" evidence="1">
    <location>
        <begin position="28"/>
        <end position="67"/>
    </location>
</feature>
<evidence type="ECO:0000313" key="4">
    <source>
        <dbReference type="Proteomes" id="UP000824681"/>
    </source>
</evidence>
<evidence type="ECO:0000256" key="2">
    <source>
        <dbReference type="SAM" id="SignalP"/>
    </source>
</evidence>
<protein>
    <submittedName>
        <fullName evidence="3">Uncharacterized protein</fullName>
    </submittedName>
</protein>
<proteinExistence type="predicted"/>
<accession>A0ABX8TRS0</accession>
<keyword evidence="4" id="KW-1185">Reference proteome</keyword>
<feature type="compositionally biased region" description="Low complexity" evidence="1">
    <location>
        <begin position="43"/>
        <end position="56"/>
    </location>
</feature>
<sequence>MRTMTKATLLAGSLVLATSCATAPATRPAASSASVTPTPPPAVEVTPVTTAPTSPSEGPEPVKPTGNAINVHKVRWTKAKPVSKGKKVQLTWWSGVAPCTVLDRVKVKETTKKVTITLYEGTAPKARNTSCIMIAVEKTTTVKLKKALGKRVLVDGAKS</sequence>
<gene>
    <name evidence="3" type="ORF">Nocox_01895</name>
</gene>
<dbReference type="PROSITE" id="PS51257">
    <property type="entry name" value="PROKAR_LIPOPROTEIN"/>
    <property type="match status" value="1"/>
</dbReference>
<organism evidence="3 4">
    <name type="scientific">Nonomuraea coxensis DSM 45129</name>
    <dbReference type="NCBI Taxonomy" id="1122611"/>
    <lineage>
        <taxon>Bacteria</taxon>
        <taxon>Bacillati</taxon>
        <taxon>Actinomycetota</taxon>
        <taxon>Actinomycetes</taxon>
        <taxon>Streptosporangiales</taxon>
        <taxon>Streptosporangiaceae</taxon>
        <taxon>Nonomuraea</taxon>
    </lineage>
</organism>
<dbReference type="EMBL" id="CP068985">
    <property type="protein sequence ID" value="QYC38012.1"/>
    <property type="molecule type" value="Genomic_DNA"/>
</dbReference>